<evidence type="ECO:0000313" key="2">
    <source>
        <dbReference type="Proteomes" id="UP001549321"/>
    </source>
</evidence>
<name>A0ABV2QU33_9HYPH</name>
<comment type="caution">
    <text evidence="1">The sequence shown here is derived from an EMBL/GenBank/DDBJ whole genome shotgun (WGS) entry which is preliminary data.</text>
</comment>
<keyword evidence="2" id="KW-1185">Reference proteome</keyword>
<protein>
    <submittedName>
        <fullName evidence="1">Uncharacterized protein</fullName>
    </submittedName>
</protein>
<evidence type="ECO:0000313" key="1">
    <source>
        <dbReference type="EMBL" id="MET4632535.1"/>
    </source>
</evidence>
<dbReference type="EMBL" id="JBEPSM010000001">
    <property type="protein sequence ID" value="MET4632535.1"/>
    <property type="molecule type" value="Genomic_DNA"/>
</dbReference>
<accession>A0ABV2QU33</accession>
<proteinExistence type="predicted"/>
<organism evidence="1 2">
    <name type="scientific">Kaistia defluvii</name>
    <dbReference type="NCBI Taxonomy" id="410841"/>
    <lineage>
        <taxon>Bacteria</taxon>
        <taxon>Pseudomonadati</taxon>
        <taxon>Pseudomonadota</taxon>
        <taxon>Alphaproteobacteria</taxon>
        <taxon>Hyphomicrobiales</taxon>
        <taxon>Kaistiaceae</taxon>
        <taxon>Kaistia</taxon>
    </lineage>
</organism>
<gene>
    <name evidence="1" type="ORF">ABIE08_000448</name>
</gene>
<reference evidence="1 2" key="1">
    <citation type="submission" date="2024-06" db="EMBL/GenBank/DDBJ databases">
        <title>Sorghum-associated microbial communities from plants grown in Nebraska, USA.</title>
        <authorList>
            <person name="Schachtman D."/>
        </authorList>
    </citation>
    <scope>NUCLEOTIDE SEQUENCE [LARGE SCALE GENOMIC DNA]</scope>
    <source>
        <strain evidence="1 2">3207</strain>
    </source>
</reference>
<sequence>MVDEKTPEEVNSLEEIFFERGLYSPMKLPSDKFLASDLYCQTSPVRIDGHCPYCNKVSTFTLHQDLSSNGFERIATRFAYDEAYLECIRNQDHRIWYYWRIKSMTIEKIGQYPSLATITNSELSKYRKFMSKEDANEFFKATGLAAHGVGIGSFVYLRRVFERLIYKRFAEFKEVEGWTDQQFSKLRMAEKIVFLKDHLPDFLVQNAKIYSILSIGIHSLNEEKCAGFFEVIKDSIVVILEDDLKKKEELDRRSRLGKAIAGVDLDAIEALVETGD</sequence>
<dbReference type="Proteomes" id="UP001549321">
    <property type="component" value="Unassembled WGS sequence"/>
</dbReference>
<dbReference type="RefSeq" id="WP_354548418.1">
    <property type="nucleotide sequence ID" value="NZ_JBEPSM010000001.1"/>
</dbReference>